<dbReference type="Gene3D" id="3.40.50.300">
    <property type="entry name" value="P-loop containing nucleotide triphosphate hydrolases"/>
    <property type="match status" value="1"/>
</dbReference>
<feature type="domain" description="Glutamine amidotransferase" evidence="16">
    <location>
        <begin position="294"/>
        <end position="519"/>
    </location>
</feature>
<dbReference type="EMBL" id="FQUI01000020">
    <property type="protein sequence ID" value="SHE89056.1"/>
    <property type="molecule type" value="Genomic_DNA"/>
</dbReference>
<comment type="caution">
    <text evidence="18">The sequence shown here is derived from an EMBL/GenBank/DDBJ whole genome shotgun (WGS) entry which is preliminary data.</text>
</comment>
<keyword evidence="6" id="KW-0547">Nucleotide-binding</keyword>
<dbReference type="InterPro" id="IPR017926">
    <property type="entry name" value="GATASE"/>
</dbReference>
<dbReference type="OrthoDB" id="9801107at2"/>
<dbReference type="AlphaFoldDB" id="A0A1M4X6I4"/>
<reference evidence="18" key="1">
    <citation type="submission" date="2016-11" db="EMBL/GenBank/DDBJ databases">
        <authorList>
            <person name="Varghese N."/>
            <person name="Submissions S."/>
        </authorList>
    </citation>
    <scope>NUCLEOTIDE SEQUENCE [LARGE SCALE GENOMIC DNA]</scope>
    <source>
        <strain evidence="18">DSM 16785</strain>
    </source>
</reference>
<evidence type="ECO:0000256" key="3">
    <source>
        <dbReference type="ARBA" id="ARBA00012291"/>
    </source>
</evidence>
<comment type="pathway">
    <text evidence="1">Pyrimidine metabolism; CTP biosynthesis via de novo pathway; CTP from UDP: step 2/2.</text>
</comment>
<dbReference type="PANTHER" id="PTHR11550:SF0">
    <property type="entry name" value="CTP SYNTHASE-RELATED"/>
    <property type="match status" value="1"/>
</dbReference>
<dbReference type="InterPro" id="IPR029062">
    <property type="entry name" value="Class_I_gatase-like"/>
</dbReference>
<dbReference type="GO" id="GO:0019856">
    <property type="term" value="P:pyrimidine nucleobase biosynthetic process"/>
    <property type="evidence" value="ECO:0007669"/>
    <property type="project" value="TreeGrafter"/>
</dbReference>
<dbReference type="EC" id="6.3.4.2" evidence="3"/>
<dbReference type="Gene3D" id="3.40.50.880">
    <property type="match status" value="1"/>
</dbReference>
<keyword evidence="10" id="KW-0665">Pyrimidine biosynthesis</keyword>
<dbReference type="GO" id="GO:0005829">
    <property type="term" value="C:cytosol"/>
    <property type="evidence" value="ECO:0007669"/>
    <property type="project" value="TreeGrafter"/>
</dbReference>
<evidence type="ECO:0000256" key="12">
    <source>
        <dbReference type="ARBA" id="ARBA00070745"/>
    </source>
</evidence>
<feature type="domain" description="CTP synthase N-terminal" evidence="17">
    <location>
        <begin position="4"/>
        <end position="264"/>
    </location>
</feature>
<evidence type="ECO:0000256" key="7">
    <source>
        <dbReference type="ARBA" id="ARBA00022840"/>
    </source>
</evidence>
<dbReference type="PROSITE" id="PS51273">
    <property type="entry name" value="GATASE_TYPE_1"/>
    <property type="match status" value="1"/>
</dbReference>
<keyword evidence="5" id="KW-0479">Metal-binding</keyword>
<dbReference type="GO" id="GO:0003883">
    <property type="term" value="F:CTP synthase activity"/>
    <property type="evidence" value="ECO:0007669"/>
    <property type="project" value="UniProtKB-EC"/>
</dbReference>
<gene>
    <name evidence="18" type="ORF">SAMN02745164_01351</name>
</gene>
<dbReference type="GO" id="GO:0046872">
    <property type="term" value="F:metal ion binding"/>
    <property type="evidence" value="ECO:0007669"/>
    <property type="project" value="UniProtKB-KW"/>
</dbReference>
<sequence length="528" mass="59636">MAKKYIVVTGGVLSGIGKGIVSASIGRILKDCGINITSLKIDPYLNVDAGTMNPNQHGEVFVTDDGYEADLDLGHYERFLGIDMKRYNNITAGQIFKSIIEKEREGKYLGATVQMVPHVTEEIKNKIKYIDTDLLMIEIGGTVGDIEGEIFLEAVRELSLEEGIETFFFIHVTFVPYLNVTNEFKTKPTQQSVQLLRKIGIHPNMLIIRTEKSIDSNSLDKIALFAGVNRKYVINLPDAENVYEVPEKLFNIGIQTIIAEKLNLEISNHLNWNYPKTFSPLKIAMIGKYLGTDDAYKSIIESIFLSGAEKPDLIDSQLIEDLNEEEAKELLSKYDGIIIPGGFGKRGIEGKIKSVKIARENKIPILGICLGMQVMVIEFARHVGNLKNANSLEFDPKTPYPVIDIMEEQKEILKLGGTMRLGAQKTIILKNSKLYDIYKTDIVFERHRHRYEVNFEKFEDLFAYPENENSENKLIISAKSDFVEAVEIKEHPFFVGVQFHPELKSKVGSPHPIFKSFINKLKELKGLK</sequence>
<keyword evidence="4" id="KW-0436">Ligase</keyword>
<evidence type="ECO:0000256" key="10">
    <source>
        <dbReference type="ARBA" id="ARBA00022975"/>
    </source>
</evidence>
<protein>
    <recommendedName>
        <fullName evidence="12">CTP synthase</fullName>
        <ecNumber evidence="3">6.3.4.2</ecNumber>
    </recommendedName>
    <alternativeName>
        <fullName evidence="14">Cytidine 5'-triphosphate synthase</fullName>
    </alternativeName>
    <alternativeName>
        <fullName evidence="15">Cytidine triphosphate synthetase</fullName>
    </alternativeName>
    <alternativeName>
        <fullName evidence="13">UTP--ammonia ligase</fullName>
    </alternativeName>
</protein>
<dbReference type="UniPathway" id="UPA00159">
    <property type="reaction ID" value="UER00277"/>
</dbReference>
<dbReference type="GO" id="GO:0042802">
    <property type="term" value="F:identical protein binding"/>
    <property type="evidence" value="ECO:0007669"/>
    <property type="project" value="TreeGrafter"/>
</dbReference>
<organism evidence="18 19">
    <name type="scientific">Marinitoga hydrogenitolerans (strain DSM 16785 / JCM 12826 / AT1271)</name>
    <dbReference type="NCBI Taxonomy" id="1122195"/>
    <lineage>
        <taxon>Bacteria</taxon>
        <taxon>Thermotogati</taxon>
        <taxon>Thermotogota</taxon>
        <taxon>Thermotogae</taxon>
        <taxon>Petrotogales</taxon>
        <taxon>Petrotogaceae</taxon>
        <taxon>Marinitoga</taxon>
    </lineage>
</organism>
<dbReference type="SUPFAM" id="SSF52317">
    <property type="entry name" value="Class I glutamine amidotransferase-like"/>
    <property type="match status" value="1"/>
</dbReference>
<dbReference type="PANTHER" id="PTHR11550">
    <property type="entry name" value="CTP SYNTHASE"/>
    <property type="match status" value="1"/>
</dbReference>
<dbReference type="InterPro" id="IPR017456">
    <property type="entry name" value="CTP_synthase_N"/>
</dbReference>
<evidence type="ECO:0000313" key="18">
    <source>
        <dbReference type="EMBL" id="SHE89056.1"/>
    </source>
</evidence>
<comment type="similarity">
    <text evidence="2">Belongs to the CTP synthase family.</text>
</comment>
<dbReference type="RefSeq" id="WP_072864778.1">
    <property type="nucleotide sequence ID" value="NZ_FQUI01000020.1"/>
</dbReference>
<comment type="catalytic activity">
    <reaction evidence="11">
        <text>UTP + L-glutamine + ATP + H2O = CTP + L-glutamate + ADP + phosphate + 2 H(+)</text>
        <dbReference type="Rhea" id="RHEA:26426"/>
        <dbReference type="ChEBI" id="CHEBI:15377"/>
        <dbReference type="ChEBI" id="CHEBI:15378"/>
        <dbReference type="ChEBI" id="CHEBI:29985"/>
        <dbReference type="ChEBI" id="CHEBI:30616"/>
        <dbReference type="ChEBI" id="CHEBI:37563"/>
        <dbReference type="ChEBI" id="CHEBI:43474"/>
        <dbReference type="ChEBI" id="CHEBI:46398"/>
        <dbReference type="ChEBI" id="CHEBI:58359"/>
        <dbReference type="ChEBI" id="CHEBI:456216"/>
        <dbReference type="EC" id="6.3.4.2"/>
    </reaction>
</comment>
<evidence type="ECO:0000313" key="19">
    <source>
        <dbReference type="Proteomes" id="UP000184334"/>
    </source>
</evidence>
<evidence type="ECO:0000259" key="16">
    <source>
        <dbReference type="Pfam" id="PF00117"/>
    </source>
</evidence>
<dbReference type="Pfam" id="PF06418">
    <property type="entry name" value="CTP_synth_N"/>
    <property type="match status" value="1"/>
</dbReference>
<keyword evidence="7" id="KW-0067">ATP-binding</keyword>
<evidence type="ECO:0000256" key="14">
    <source>
        <dbReference type="ARBA" id="ARBA00079941"/>
    </source>
</evidence>
<evidence type="ECO:0000259" key="17">
    <source>
        <dbReference type="Pfam" id="PF06418"/>
    </source>
</evidence>
<dbReference type="STRING" id="1122195.SAMN02745164_01351"/>
<dbReference type="SUPFAM" id="SSF52540">
    <property type="entry name" value="P-loop containing nucleoside triphosphate hydrolases"/>
    <property type="match status" value="1"/>
</dbReference>
<dbReference type="CDD" id="cd01746">
    <property type="entry name" value="GATase1_CTP_Synthase"/>
    <property type="match status" value="1"/>
</dbReference>
<evidence type="ECO:0000256" key="13">
    <source>
        <dbReference type="ARBA" id="ARBA00075170"/>
    </source>
</evidence>
<evidence type="ECO:0000256" key="2">
    <source>
        <dbReference type="ARBA" id="ARBA00007533"/>
    </source>
</evidence>
<dbReference type="FunFam" id="3.40.50.880:FF:000002">
    <property type="entry name" value="CTP synthase"/>
    <property type="match status" value="1"/>
</dbReference>
<keyword evidence="8" id="KW-0460">Magnesium</keyword>
<dbReference type="NCBIfam" id="NF003792">
    <property type="entry name" value="PRK05380.1"/>
    <property type="match status" value="1"/>
</dbReference>
<dbReference type="InterPro" id="IPR027417">
    <property type="entry name" value="P-loop_NTPase"/>
</dbReference>
<dbReference type="InterPro" id="IPR004468">
    <property type="entry name" value="CTP_synthase"/>
</dbReference>
<evidence type="ECO:0000256" key="1">
    <source>
        <dbReference type="ARBA" id="ARBA00005171"/>
    </source>
</evidence>
<proteinExistence type="inferred from homology"/>
<dbReference type="InterPro" id="IPR033828">
    <property type="entry name" value="GATase1_CTP_Synthase"/>
</dbReference>
<dbReference type="FunFam" id="3.40.50.300:FF:000009">
    <property type="entry name" value="CTP synthase"/>
    <property type="match status" value="1"/>
</dbReference>
<evidence type="ECO:0000256" key="15">
    <source>
        <dbReference type="ARBA" id="ARBA00083191"/>
    </source>
</evidence>
<dbReference type="Proteomes" id="UP000184334">
    <property type="component" value="Unassembled WGS sequence"/>
</dbReference>
<dbReference type="NCBIfam" id="TIGR00337">
    <property type="entry name" value="PyrG"/>
    <property type="match status" value="1"/>
</dbReference>
<evidence type="ECO:0000256" key="11">
    <source>
        <dbReference type="ARBA" id="ARBA00047781"/>
    </source>
</evidence>
<dbReference type="Pfam" id="PF00117">
    <property type="entry name" value="GATase"/>
    <property type="match status" value="1"/>
</dbReference>
<dbReference type="GO" id="GO:0005524">
    <property type="term" value="F:ATP binding"/>
    <property type="evidence" value="ECO:0007669"/>
    <property type="project" value="UniProtKB-KW"/>
</dbReference>
<accession>A0A1M4X6I4</accession>
<keyword evidence="19" id="KW-1185">Reference proteome</keyword>
<keyword evidence="9" id="KW-0315">Glutamine amidotransferase</keyword>
<evidence type="ECO:0000256" key="6">
    <source>
        <dbReference type="ARBA" id="ARBA00022741"/>
    </source>
</evidence>
<evidence type="ECO:0000256" key="9">
    <source>
        <dbReference type="ARBA" id="ARBA00022962"/>
    </source>
</evidence>
<evidence type="ECO:0000256" key="8">
    <source>
        <dbReference type="ARBA" id="ARBA00022842"/>
    </source>
</evidence>
<name>A0A1M4X6I4_MARH1</name>
<dbReference type="CDD" id="cd03113">
    <property type="entry name" value="CTPS_N"/>
    <property type="match status" value="1"/>
</dbReference>
<evidence type="ECO:0000256" key="4">
    <source>
        <dbReference type="ARBA" id="ARBA00022598"/>
    </source>
</evidence>
<dbReference type="GO" id="GO:0097268">
    <property type="term" value="C:cytoophidium"/>
    <property type="evidence" value="ECO:0007669"/>
    <property type="project" value="UniProtKB-ARBA"/>
</dbReference>
<evidence type="ECO:0000256" key="5">
    <source>
        <dbReference type="ARBA" id="ARBA00022723"/>
    </source>
</evidence>
<dbReference type="GO" id="GO:0044210">
    <property type="term" value="P:'de novo' CTP biosynthetic process"/>
    <property type="evidence" value="ECO:0007669"/>
    <property type="project" value="UniProtKB-UniPathway"/>
</dbReference>